<comment type="caution">
    <text evidence="1">The sequence shown here is derived from an EMBL/GenBank/DDBJ whole genome shotgun (WGS) entry which is preliminary data.</text>
</comment>
<accession>A0A538SDW7</accession>
<dbReference type="EMBL" id="VBOS01000445">
    <property type="protein sequence ID" value="TMQ49561.1"/>
    <property type="molecule type" value="Genomic_DNA"/>
</dbReference>
<gene>
    <name evidence="1" type="ORF">E6K72_12205</name>
</gene>
<reference evidence="1 2" key="1">
    <citation type="journal article" date="2019" name="Nat. Microbiol.">
        <title>Mediterranean grassland soil C-N compound turnover is dependent on rainfall and depth, and is mediated by genomically divergent microorganisms.</title>
        <authorList>
            <person name="Diamond S."/>
            <person name="Andeer P.F."/>
            <person name="Li Z."/>
            <person name="Crits-Christoph A."/>
            <person name="Burstein D."/>
            <person name="Anantharaman K."/>
            <person name="Lane K.R."/>
            <person name="Thomas B.C."/>
            <person name="Pan C."/>
            <person name="Northen T.R."/>
            <person name="Banfield J.F."/>
        </authorList>
    </citation>
    <scope>NUCLEOTIDE SEQUENCE [LARGE SCALE GENOMIC DNA]</scope>
    <source>
        <strain evidence="1">WS_2</strain>
    </source>
</reference>
<protein>
    <submittedName>
        <fullName evidence="1">Uncharacterized protein</fullName>
    </submittedName>
</protein>
<dbReference type="Pfam" id="PF13557">
    <property type="entry name" value="Phenol_MetA_deg"/>
    <property type="match status" value="1"/>
</dbReference>
<dbReference type="InterPro" id="IPR025737">
    <property type="entry name" value="FApF"/>
</dbReference>
<organism evidence="1 2">
    <name type="scientific">Eiseniibacteriota bacterium</name>
    <dbReference type="NCBI Taxonomy" id="2212470"/>
    <lineage>
        <taxon>Bacteria</taxon>
        <taxon>Candidatus Eiseniibacteriota</taxon>
    </lineage>
</organism>
<name>A0A538SDW7_UNCEI</name>
<dbReference type="Proteomes" id="UP000317716">
    <property type="component" value="Unassembled WGS sequence"/>
</dbReference>
<evidence type="ECO:0000313" key="2">
    <source>
        <dbReference type="Proteomes" id="UP000317716"/>
    </source>
</evidence>
<evidence type="ECO:0000313" key="1">
    <source>
        <dbReference type="EMBL" id="TMQ49561.1"/>
    </source>
</evidence>
<dbReference type="AlphaFoldDB" id="A0A538SDW7"/>
<proteinExistence type="predicted"/>
<dbReference type="PROSITE" id="PS51257">
    <property type="entry name" value="PROKAR_LIPOPROTEIN"/>
    <property type="match status" value="1"/>
</dbReference>
<sequence length="290" mass="31753">MNVRIANGWPGYVLAPFLLLACGTCWADPWGLKPGEFYSEVRGSEFSTETAYASTGDRVLLRDDGSFESRGMTWASELGWKKRVSFLFEIPFESRTRQLPSGLDSTETGFSDLVAGFKLQVLNGPVAVAVTADWKAPLGYNRRLSPALGNGRQEAIGQLELGAAIRPLQAFVQIAGGYRAMLERSDDPALPKDQVIASADVGWWLRPSVLLAGSYRGRIESSDAARPEKSHRFGPRIVYRVDDNLDVFAGSLHTAAGENVLHTDQYYVGVAVKKTRLNRLQGFLGGARNP</sequence>